<evidence type="ECO:0000313" key="1">
    <source>
        <dbReference type="EMBL" id="TGY78326.1"/>
    </source>
</evidence>
<keyword evidence="2" id="KW-1185">Reference proteome</keyword>
<accession>A0AC61RLB0</accession>
<evidence type="ECO:0000313" key="2">
    <source>
        <dbReference type="Proteomes" id="UP000306319"/>
    </source>
</evidence>
<dbReference type="Proteomes" id="UP000306319">
    <property type="component" value="Unassembled WGS sequence"/>
</dbReference>
<sequence>MNVSVLHFSPTGGTLKCAKIMACALTETPNFIDLSNHEFSGASFGEDDLVIIAVPSFGGRVPPTAAERLKLLTGNGAIAVLMTVYGNREFEDTLVELEDLTKERDFNIIAAVAAVAQHSIVNSIATDRPDTKDSLILAMFAKKLKEKISKENLKSPKIPGNRPYRKLGSWFKPKTSRSCNKCGLCAKECPVGAISMDSPKKVDKKLCIGCMRCVSICPSHSKHLSWFIMWMAKRKLTKLCIERKEPRLYL</sequence>
<comment type="caution">
    <text evidence="1">The sequence shown here is derived from an EMBL/GenBank/DDBJ whole genome shotgun (WGS) entry which is preliminary data.</text>
</comment>
<protein>
    <submittedName>
        <fullName evidence="1">4Fe-4S ferredoxin</fullName>
    </submittedName>
</protein>
<gene>
    <name evidence="1" type="ORF">E5331_10610</name>
</gene>
<dbReference type="EMBL" id="SRYB01000014">
    <property type="protein sequence ID" value="TGY78326.1"/>
    <property type="molecule type" value="Genomic_DNA"/>
</dbReference>
<proteinExistence type="predicted"/>
<reference evidence="1" key="1">
    <citation type="submission" date="2019-04" db="EMBL/GenBank/DDBJ databases">
        <title>Microbes associate with the intestines of laboratory mice.</title>
        <authorList>
            <person name="Navarre W."/>
            <person name="Wong E."/>
            <person name="Huang K."/>
            <person name="Tropini C."/>
            <person name="Ng K."/>
            <person name="Yu B."/>
        </authorList>
    </citation>
    <scope>NUCLEOTIDE SEQUENCE</scope>
    <source>
        <strain evidence="1">NM04_E33</strain>
    </source>
</reference>
<organism evidence="1 2">
    <name type="scientific">Lepagella muris</name>
    <dbReference type="NCBI Taxonomy" id="3032870"/>
    <lineage>
        <taxon>Bacteria</taxon>
        <taxon>Pseudomonadati</taxon>
        <taxon>Bacteroidota</taxon>
        <taxon>Bacteroidia</taxon>
        <taxon>Bacteroidales</taxon>
        <taxon>Muribaculaceae</taxon>
        <taxon>Lepagella</taxon>
    </lineage>
</organism>
<name>A0AC61RLB0_9BACT</name>